<keyword evidence="5" id="KW-1185">Reference proteome</keyword>
<feature type="region of interest" description="Disordered" evidence="1">
    <location>
        <begin position="87"/>
        <end position="152"/>
    </location>
</feature>
<gene>
    <name evidence="4" type="ORF">QE399_002655</name>
</gene>
<feature type="domain" description="Restriction endonuclease type IV Mrr" evidence="3">
    <location>
        <begin position="163"/>
        <end position="274"/>
    </location>
</feature>
<dbReference type="InterPro" id="IPR011335">
    <property type="entry name" value="Restrct_endonuc-II-like"/>
</dbReference>
<feature type="transmembrane region" description="Helical" evidence="2">
    <location>
        <begin position="21"/>
        <end position="43"/>
    </location>
</feature>
<feature type="compositionally biased region" description="Low complexity" evidence="1">
    <location>
        <begin position="96"/>
        <end position="106"/>
    </location>
</feature>
<protein>
    <submittedName>
        <fullName evidence="4">Restriction system protein</fullName>
    </submittedName>
</protein>
<dbReference type="InterPro" id="IPR007560">
    <property type="entry name" value="Restrct_endonuc_IV_Mrr"/>
</dbReference>
<dbReference type="InterPro" id="IPR052906">
    <property type="entry name" value="Type_IV_Methyl-Rstrct_Enzyme"/>
</dbReference>
<dbReference type="Gene3D" id="3.40.1350.10">
    <property type="match status" value="1"/>
</dbReference>
<keyword evidence="2" id="KW-0472">Membrane</keyword>
<evidence type="ECO:0000313" key="4">
    <source>
        <dbReference type="EMBL" id="MDR6214966.1"/>
    </source>
</evidence>
<keyword evidence="2" id="KW-0812">Transmembrane</keyword>
<dbReference type="Pfam" id="PF04471">
    <property type="entry name" value="Mrr_cat"/>
    <property type="match status" value="1"/>
</dbReference>
<dbReference type="Gene3D" id="3.30.65.10">
    <property type="entry name" value="Bacterial Topoisomerase I, domain 1"/>
    <property type="match status" value="1"/>
</dbReference>
<dbReference type="PANTHER" id="PTHR30015:SF7">
    <property type="entry name" value="TYPE IV METHYL-DIRECTED RESTRICTION ENZYME ECOKMRR"/>
    <property type="match status" value="1"/>
</dbReference>
<evidence type="ECO:0000259" key="3">
    <source>
        <dbReference type="Pfam" id="PF04471"/>
    </source>
</evidence>
<feature type="compositionally biased region" description="Low complexity" evidence="1">
    <location>
        <begin position="122"/>
        <end position="140"/>
    </location>
</feature>
<dbReference type="EMBL" id="JAVIZX010000001">
    <property type="protein sequence ID" value="MDR6214966.1"/>
    <property type="molecule type" value="Genomic_DNA"/>
</dbReference>
<dbReference type="InterPro" id="IPR011856">
    <property type="entry name" value="tRNA_endonuc-like_dom_sf"/>
</dbReference>
<comment type="caution">
    <text evidence="4">The sequence shown here is derived from an EMBL/GenBank/DDBJ whole genome shotgun (WGS) entry which is preliminary data.</text>
</comment>
<reference evidence="4 5" key="1">
    <citation type="submission" date="2023-08" db="EMBL/GenBank/DDBJ databases">
        <title>Functional and genomic diversity of the sorghum phyllosphere microbiome.</title>
        <authorList>
            <person name="Shade A."/>
        </authorList>
    </citation>
    <scope>NUCLEOTIDE SEQUENCE [LARGE SCALE GENOMIC DNA]</scope>
    <source>
        <strain evidence="4 5">SORGH_AS_0335</strain>
    </source>
</reference>
<name>A0ABU1ICK6_9BURK</name>
<evidence type="ECO:0000256" key="2">
    <source>
        <dbReference type="SAM" id="Phobius"/>
    </source>
</evidence>
<organism evidence="4 5">
    <name type="scientific">Paracidovorax wautersii</name>
    <dbReference type="NCBI Taxonomy" id="1177982"/>
    <lineage>
        <taxon>Bacteria</taxon>
        <taxon>Pseudomonadati</taxon>
        <taxon>Pseudomonadota</taxon>
        <taxon>Betaproteobacteria</taxon>
        <taxon>Burkholderiales</taxon>
        <taxon>Comamonadaceae</taxon>
        <taxon>Paracidovorax</taxon>
    </lineage>
</organism>
<feature type="transmembrane region" description="Helical" evidence="2">
    <location>
        <begin position="63"/>
        <end position="81"/>
    </location>
</feature>
<accession>A0ABU1ICK6</accession>
<dbReference type="Proteomes" id="UP001267710">
    <property type="component" value="Unassembled WGS sequence"/>
</dbReference>
<evidence type="ECO:0000256" key="1">
    <source>
        <dbReference type="SAM" id="MobiDB-lite"/>
    </source>
</evidence>
<proteinExistence type="predicted"/>
<keyword evidence="2" id="KW-1133">Transmembrane helix</keyword>
<sequence>MQSDKGGFAMARSRSRRRQARALDTLLEKGVIACIIGAALLAAPWFTRSSPLISQVAANVRPLGWVLLAIGAALLLAHRLVRRNNGAEASAPTVQRMRAPSRTARSPAPPAGSDRPLPSPHTPAHADAFDGAAPAGTAGVPPVPEPEPVRQPAARWGPEVFAAIEWRRFEAVCEALFAQAGFQTRAQSHGADGGVDIWLYSAHSDGPAAVVQCKHWQGKPVGVREMREFYGVMAAHKLQRGTYATTSTYTEDALQFAKDNGISALNGKRLLSLIAQRTEAQQQALLQVAFEGEYWRPTCASCGTKMVERKRSRDGARFWACSHHPRCKRTLPMAS</sequence>
<dbReference type="SUPFAM" id="SSF52980">
    <property type="entry name" value="Restriction endonuclease-like"/>
    <property type="match status" value="1"/>
</dbReference>
<dbReference type="PANTHER" id="PTHR30015">
    <property type="entry name" value="MRR RESTRICTION SYSTEM PROTEIN"/>
    <property type="match status" value="1"/>
</dbReference>
<evidence type="ECO:0000313" key="5">
    <source>
        <dbReference type="Proteomes" id="UP001267710"/>
    </source>
</evidence>